<dbReference type="InterPro" id="IPR035965">
    <property type="entry name" value="PAS-like_dom_sf"/>
</dbReference>
<comment type="caution">
    <text evidence="2">The sequence shown here is derived from an EMBL/GenBank/DDBJ whole genome shotgun (WGS) entry which is preliminary data.</text>
</comment>
<evidence type="ECO:0000313" key="2">
    <source>
        <dbReference type="EMBL" id="CAK0784550.1"/>
    </source>
</evidence>
<dbReference type="AlphaFoldDB" id="A0AAV1IEZ0"/>
<dbReference type="Proteomes" id="UP001314263">
    <property type="component" value="Unassembled WGS sequence"/>
</dbReference>
<evidence type="ECO:0008006" key="4">
    <source>
        <dbReference type="Google" id="ProtNLM"/>
    </source>
</evidence>
<feature type="compositionally biased region" description="Low complexity" evidence="1">
    <location>
        <begin position="455"/>
        <end position="469"/>
    </location>
</feature>
<protein>
    <recommendedName>
        <fullName evidence="4">LOV domain-containing protein</fullName>
    </recommendedName>
</protein>
<name>A0AAV1IEZ0_9CHLO</name>
<sequence>MLEAVVAPMTDSEPHLPRPQAGRSFRRSITAHPTLSADKEQVSFVSAACMLDGENPILQSMCKLLTSLLRLPTAGAGMLSRGKLEYTGFAQPPGWAVPSLGALPTAQELLVVPDLHADHRFPSRDQMGPARFYVAAPLTTSTGQRIGALHAMDSKPRSGGLSGEEKRIFMDMVQIMSHKVEEDYNKKVEQEQNERTQEQLLEALDKIRAPICVCEIGQADTKILFANHTWTTLAGVSEKPLVNVSIWDVLKARDELQEEAQARFWACEVGKQDFAADFILHLEHQDLSMRLHFRSANRGAPKAVKETKGLVSQAVKKALQPSFFFAMFEQDVDEFVTGKTPVPSSVMSSGRASVSMSRTGSHVLDDDLLEATAQAAGIAVKQRRIGAISPGLQHSRGEPGKLPAPEPAGAGQGQPGPSRHPALTMEDSAELSPAPGGRGPLAAQPARVGQASKVAGGAPAAPAPKAQQPRCGCTIC</sequence>
<feature type="region of interest" description="Disordered" evidence="1">
    <location>
        <begin position="389"/>
        <end position="476"/>
    </location>
</feature>
<reference evidence="2 3" key="1">
    <citation type="submission" date="2023-10" db="EMBL/GenBank/DDBJ databases">
        <authorList>
            <person name="Maclean D."/>
            <person name="Macfadyen A."/>
        </authorList>
    </citation>
    <scope>NUCLEOTIDE SEQUENCE [LARGE SCALE GENOMIC DNA]</scope>
</reference>
<feature type="region of interest" description="Disordered" evidence="1">
    <location>
        <begin position="1"/>
        <end position="23"/>
    </location>
</feature>
<dbReference type="Gene3D" id="3.30.450.20">
    <property type="entry name" value="PAS domain"/>
    <property type="match status" value="1"/>
</dbReference>
<organism evidence="2 3">
    <name type="scientific">Coccomyxa viridis</name>
    <dbReference type="NCBI Taxonomy" id="1274662"/>
    <lineage>
        <taxon>Eukaryota</taxon>
        <taxon>Viridiplantae</taxon>
        <taxon>Chlorophyta</taxon>
        <taxon>core chlorophytes</taxon>
        <taxon>Trebouxiophyceae</taxon>
        <taxon>Trebouxiophyceae incertae sedis</taxon>
        <taxon>Coccomyxaceae</taxon>
        <taxon>Coccomyxa</taxon>
    </lineage>
</organism>
<dbReference type="EMBL" id="CAUYUE010000010">
    <property type="protein sequence ID" value="CAK0784550.1"/>
    <property type="molecule type" value="Genomic_DNA"/>
</dbReference>
<evidence type="ECO:0000313" key="3">
    <source>
        <dbReference type="Proteomes" id="UP001314263"/>
    </source>
</evidence>
<evidence type="ECO:0000256" key="1">
    <source>
        <dbReference type="SAM" id="MobiDB-lite"/>
    </source>
</evidence>
<keyword evidence="3" id="KW-1185">Reference proteome</keyword>
<gene>
    <name evidence="2" type="ORF">CVIRNUC_007754</name>
</gene>
<dbReference type="SUPFAM" id="SSF55781">
    <property type="entry name" value="GAF domain-like"/>
    <property type="match status" value="1"/>
</dbReference>
<dbReference type="SUPFAM" id="SSF55785">
    <property type="entry name" value="PYP-like sensor domain (PAS domain)"/>
    <property type="match status" value="1"/>
</dbReference>
<proteinExistence type="predicted"/>
<accession>A0AAV1IEZ0</accession>